<feature type="domain" description="DUF4352" evidence="4">
    <location>
        <begin position="54"/>
        <end position="164"/>
    </location>
</feature>
<feature type="region of interest" description="Disordered" evidence="2">
    <location>
        <begin position="29"/>
        <end position="53"/>
    </location>
</feature>
<proteinExistence type="predicted"/>
<dbReference type="AlphaFoldDB" id="A0A7X1CQ02"/>
<sequence>MMKKMIVTLSLLATTLGLAGCGSAEEKASQDKAENKATDQAQKSVENTKTTKSELNEEKIMQDIAITPQTFEAIQDDSINTDTKQLVKVTVSAKNNSKEETGISSAPFFLKSKGGKELQFYGEMNEFGTMIAPGKTVKGEIYYIADKKAATYELIYNPSAVTNQKDTKQRKLTWNLGKITE</sequence>
<feature type="compositionally biased region" description="Polar residues" evidence="2">
    <location>
        <begin position="38"/>
        <end position="48"/>
    </location>
</feature>
<accession>A0A7X1CQ02</accession>
<dbReference type="RefSeq" id="WP_187137715.1">
    <property type="nucleotide sequence ID" value="NZ_JAASUG010000008.1"/>
</dbReference>
<dbReference type="PROSITE" id="PS51257">
    <property type="entry name" value="PROKAR_LIPOPROTEIN"/>
    <property type="match status" value="1"/>
</dbReference>
<dbReference type="Proteomes" id="UP000535908">
    <property type="component" value="Unassembled WGS sequence"/>
</dbReference>
<evidence type="ECO:0000259" key="4">
    <source>
        <dbReference type="Pfam" id="PF11611"/>
    </source>
</evidence>
<feature type="signal peptide" evidence="3">
    <location>
        <begin position="1"/>
        <end position="19"/>
    </location>
</feature>
<evidence type="ECO:0000256" key="1">
    <source>
        <dbReference type="ARBA" id="ARBA00022729"/>
    </source>
</evidence>
<dbReference type="InterPro" id="IPR029051">
    <property type="entry name" value="DUF4352"/>
</dbReference>
<evidence type="ECO:0000313" key="6">
    <source>
        <dbReference type="Proteomes" id="UP000535908"/>
    </source>
</evidence>
<evidence type="ECO:0000256" key="2">
    <source>
        <dbReference type="SAM" id="MobiDB-lite"/>
    </source>
</evidence>
<feature type="chain" id="PRO_5039590450" evidence="3">
    <location>
        <begin position="20"/>
        <end position="181"/>
    </location>
</feature>
<organism evidence="5 6">
    <name type="scientific">Listeria grandensis</name>
    <dbReference type="NCBI Taxonomy" id="1494963"/>
    <lineage>
        <taxon>Bacteria</taxon>
        <taxon>Bacillati</taxon>
        <taxon>Bacillota</taxon>
        <taxon>Bacilli</taxon>
        <taxon>Bacillales</taxon>
        <taxon>Listeriaceae</taxon>
        <taxon>Listeria</taxon>
    </lineage>
</organism>
<dbReference type="Gene3D" id="2.60.40.1240">
    <property type="match status" value="1"/>
</dbReference>
<evidence type="ECO:0000256" key="3">
    <source>
        <dbReference type="SAM" id="SignalP"/>
    </source>
</evidence>
<evidence type="ECO:0000313" key="5">
    <source>
        <dbReference type="EMBL" id="MBC1936519.1"/>
    </source>
</evidence>
<comment type="caution">
    <text evidence="5">The sequence shown here is derived from an EMBL/GenBank/DDBJ whole genome shotgun (WGS) entry which is preliminary data.</text>
</comment>
<reference evidence="5 6" key="1">
    <citation type="submission" date="2020-03" db="EMBL/GenBank/DDBJ databases">
        <title>Soil Listeria distribution.</title>
        <authorList>
            <person name="Liao J."/>
            <person name="Wiedmann M."/>
        </authorList>
    </citation>
    <scope>NUCLEOTIDE SEQUENCE [LARGE SCALE GENOMIC DNA]</scope>
    <source>
        <strain evidence="5 6">FSL L7-0741</strain>
    </source>
</reference>
<dbReference type="EMBL" id="JAARWN010000007">
    <property type="protein sequence ID" value="MBC1936519.1"/>
    <property type="molecule type" value="Genomic_DNA"/>
</dbReference>
<gene>
    <name evidence="5" type="ORF">HCA69_09095</name>
</gene>
<dbReference type="Pfam" id="PF11611">
    <property type="entry name" value="DUF4352"/>
    <property type="match status" value="1"/>
</dbReference>
<name>A0A7X1CQ02_9LIST</name>
<protein>
    <submittedName>
        <fullName evidence="5">DUF4352 domain-containing protein</fullName>
    </submittedName>
</protein>
<dbReference type="InterPro" id="IPR029050">
    <property type="entry name" value="Immunoprotect_excell_Ig-like"/>
</dbReference>
<keyword evidence="1 3" id="KW-0732">Signal</keyword>